<comment type="caution">
    <text evidence="1">The sequence shown here is derived from an EMBL/GenBank/DDBJ whole genome shotgun (WGS) entry which is preliminary data.</text>
</comment>
<gene>
    <name evidence="1" type="ORF">NKI81_05105</name>
</gene>
<evidence type="ECO:0000313" key="2">
    <source>
        <dbReference type="Proteomes" id="UP001480082"/>
    </source>
</evidence>
<proteinExistence type="predicted"/>
<protein>
    <submittedName>
        <fullName evidence="1">Type II and III secretion system protein family protein</fullName>
    </submittedName>
</protein>
<sequence length="481" mass="50733">MLMRTLYRMTARSRFVRALATAFALAASGVLALPGAAKADNDIVYVSSTKNASIKVAKGKPKTIMTSAAFYQIVIGDPEIANVNPLTDKSFYVLGNNLGTTGIALFDQNKQLVGTVDIEVTLDTDQLANTIRASVPDAKIKVGSANGRVVLSGEADDAVAADKASKIASRFSGNEEVINSVNISSSQQVQLNVRFVEINRQAGQDLGAKYSANFAYGFGGRDVSLDPGTVPAAGNGEIIGRLLSNGVSIDIAIKALEERGLARRLAEPNLIARSGETASFLAGGEFPIPVSEDNGKISVSYKKYGVSLDFKPTVLKDGLVSLDIAPEVSSIDASASYNIGNISVPGFIVRRAKTSVDLKNGQSFMIAGLLQSQNDITTSRIPGLGKMPVLGALFSSKSYQRRETDLVIIVTPYLVKPVDPSKKLAEPTDGTQPASNVDYFLNNTEEVKASDTGRALALADGSAARAAPATKVGHFLDLPKD</sequence>
<name>A0ACC6SUC7_9HYPH</name>
<reference evidence="1 2" key="1">
    <citation type="journal article" date="2024" name="Proc. Natl. Acad. Sci. U.S.A.">
        <title>The evolutionary genomics of adaptation to stress in wild rhizobium bacteria.</title>
        <authorList>
            <person name="Kehlet-Delgado H."/>
            <person name="Montoya A.P."/>
            <person name="Jensen K.T."/>
            <person name="Wendlandt C.E."/>
            <person name="Dexheimer C."/>
            <person name="Roberts M."/>
            <person name="Torres Martinez L."/>
            <person name="Friesen M.L."/>
            <person name="Griffitts J.S."/>
            <person name="Porter S.S."/>
        </authorList>
    </citation>
    <scope>NUCLEOTIDE SEQUENCE [LARGE SCALE GENOMIC DNA]</scope>
    <source>
        <strain evidence="1 2">M0468</strain>
    </source>
</reference>
<evidence type="ECO:0000313" key="1">
    <source>
        <dbReference type="EMBL" id="MER9283338.1"/>
    </source>
</evidence>
<dbReference type="EMBL" id="JAMYRI010000002">
    <property type="protein sequence ID" value="MER9283338.1"/>
    <property type="molecule type" value="Genomic_DNA"/>
</dbReference>
<dbReference type="Proteomes" id="UP001480082">
    <property type="component" value="Unassembled WGS sequence"/>
</dbReference>
<keyword evidence="2" id="KW-1185">Reference proteome</keyword>
<organism evidence="1 2">
    <name type="scientific">Mesorhizobium australicum</name>
    <dbReference type="NCBI Taxonomy" id="536018"/>
    <lineage>
        <taxon>Bacteria</taxon>
        <taxon>Pseudomonadati</taxon>
        <taxon>Pseudomonadota</taxon>
        <taxon>Alphaproteobacteria</taxon>
        <taxon>Hyphomicrobiales</taxon>
        <taxon>Phyllobacteriaceae</taxon>
        <taxon>Mesorhizobium</taxon>
    </lineage>
</organism>
<accession>A0ACC6SUC7</accession>